<dbReference type="Gene3D" id="2.60.200.20">
    <property type="match status" value="1"/>
</dbReference>
<dbReference type="Proteomes" id="UP001195483">
    <property type="component" value="Unassembled WGS sequence"/>
</dbReference>
<dbReference type="GO" id="GO:0003676">
    <property type="term" value="F:nucleic acid binding"/>
    <property type="evidence" value="ECO:0007669"/>
    <property type="project" value="InterPro"/>
</dbReference>
<dbReference type="GO" id="GO:0008270">
    <property type="term" value="F:zinc ion binding"/>
    <property type="evidence" value="ECO:0007669"/>
    <property type="project" value="UniProtKB-KW"/>
</dbReference>
<reference evidence="14" key="3">
    <citation type="submission" date="2023-05" db="EMBL/GenBank/DDBJ databases">
        <authorList>
            <person name="Smith C.H."/>
        </authorList>
    </citation>
    <scope>NUCLEOTIDE SEQUENCE</scope>
    <source>
        <strain evidence="14">CHS0354</strain>
        <tissue evidence="14">Mantle</tissue>
    </source>
</reference>
<feature type="region of interest" description="Disordered" evidence="10">
    <location>
        <begin position="529"/>
        <end position="555"/>
    </location>
</feature>
<evidence type="ECO:0000313" key="14">
    <source>
        <dbReference type="EMBL" id="KAK3598995.1"/>
    </source>
</evidence>
<dbReference type="GO" id="GO:0061630">
    <property type="term" value="F:ubiquitin protein ligase activity"/>
    <property type="evidence" value="ECO:0007669"/>
    <property type="project" value="TreeGrafter"/>
</dbReference>
<evidence type="ECO:0000256" key="6">
    <source>
        <dbReference type="ARBA" id="ARBA00022786"/>
    </source>
</evidence>
<dbReference type="GO" id="GO:0006302">
    <property type="term" value="P:double-strand break repair"/>
    <property type="evidence" value="ECO:0007669"/>
    <property type="project" value="TreeGrafter"/>
</dbReference>
<dbReference type="GO" id="GO:0005829">
    <property type="term" value="C:cytosol"/>
    <property type="evidence" value="ECO:0007669"/>
    <property type="project" value="TreeGrafter"/>
</dbReference>
<feature type="compositionally biased region" description="Low complexity" evidence="10">
    <location>
        <begin position="532"/>
        <end position="552"/>
    </location>
</feature>
<evidence type="ECO:0000259" key="12">
    <source>
        <dbReference type="PROSITE" id="PS50089"/>
    </source>
</evidence>
<dbReference type="GO" id="GO:0042393">
    <property type="term" value="F:histone binding"/>
    <property type="evidence" value="ECO:0007669"/>
    <property type="project" value="TreeGrafter"/>
</dbReference>
<dbReference type="PANTHER" id="PTHR15067:SF4">
    <property type="entry name" value="E3 UBIQUITIN-PROTEIN LIGASE RNF8"/>
    <property type="match status" value="1"/>
</dbReference>
<feature type="coiled-coil region" evidence="9">
    <location>
        <begin position="183"/>
        <end position="372"/>
    </location>
</feature>
<dbReference type="InterPro" id="IPR001878">
    <property type="entry name" value="Znf_CCHC"/>
</dbReference>
<feature type="domain" description="FHA" evidence="11">
    <location>
        <begin position="29"/>
        <end position="78"/>
    </location>
</feature>
<dbReference type="InterPro" id="IPR013083">
    <property type="entry name" value="Znf_RING/FYVE/PHD"/>
</dbReference>
<dbReference type="SMART" id="SM00240">
    <property type="entry name" value="FHA"/>
    <property type="match status" value="1"/>
</dbReference>
<dbReference type="PROSITE" id="PS50158">
    <property type="entry name" value="ZF_CCHC"/>
    <property type="match status" value="1"/>
</dbReference>
<dbReference type="PROSITE" id="PS00518">
    <property type="entry name" value="ZF_RING_1"/>
    <property type="match status" value="1"/>
</dbReference>
<evidence type="ECO:0000256" key="1">
    <source>
        <dbReference type="ARBA" id="ARBA00005797"/>
    </source>
</evidence>
<dbReference type="PROSITE" id="PS50089">
    <property type="entry name" value="ZF_RING_2"/>
    <property type="match status" value="1"/>
</dbReference>
<accession>A0AAE0W3L1</accession>
<keyword evidence="4" id="KW-0479">Metal-binding</keyword>
<keyword evidence="15" id="KW-1185">Reference proteome</keyword>
<keyword evidence="3" id="KW-0808">Transferase</keyword>
<dbReference type="GO" id="GO:0006511">
    <property type="term" value="P:ubiquitin-dependent protein catabolic process"/>
    <property type="evidence" value="ECO:0007669"/>
    <property type="project" value="TreeGrafter"/>
</dbReference>
<name>A0AAE0W3L1_9BIVA</name>
<evidence type="ECO:0000256" key="8">
    <source>
        <dbReference type="PROSITE-ProRule" id="PRU00047"/>
    </source>
</evidence>
<feature type="compositionally biased region" description="Basic and acidic residues" evidence="10">
    <location>
        <begin position="128"/>
        <end position="139"/>
    </location>
</feature>
<evidence type="ECO:0000256" key="9">
    <source>
        <dbReference type="SAM" id="Coils"/>
    </source>
</evidence>
<feature type="region of interest" description="Disordered" evidence="10">
    <location>
        <begin position="468"/>
        <end position="515"/>
    </location>
</feature>
<dbReference type="PROSITE" id="PS50006">
    <property type="entry name" value="FHA_DOMAIN"/>
    <property type="match status" value="1"/>
</dbReference>
<organism evidence="14 15">
    <name type="scientific">Potamilus streckersoni</name>
    <dbReference type="NCBI Taxonomy" id="2493646"/>
    <lineage>
        <taxon>Eukaryota</taxon>
        <taxon>Metazoa</taxon>
        <taxon>Spiralia</taxon>
        <taxon>Lophotrochozoa</taxon>
        <taxon>Mollusca</taxon>
        <taxon>Bivalvia</taxon>
        <taxon>Autobranchia</taxon>
        <taxon>Heteroconchia</taxon>
        <taxon>Palaeoheterodonta</taxon>
        <taxon>Unionida</taxon>
        <taxon>Unionoidea</taxon>
        <taxon>Unionidae</taxon>
        <taxon>Ambleminae</taxon>
        <taxon>Lampsilini</taxon>
        <taxon>Potamilus</taxon>
    </lineage>
</organism>
<dbReference type="InterPro" id="IPR001841">
    <property type="entry name" value="Znf_RING"/>
</dbReference>
<dbReference type="SMART" id="SM00343">
    <property type="entry name" value="ZnF_C2HC"/>
    <property type="match status" value="1"/>
</dbReference>
<protein>
    <recommendedName>
        <fullName evidence="2">E3 ubiquitin-protein ligase CHFR</fullName>
    </recommendedName>
</protein>
<dbReference type="GO" id="GO:0035861">
    <property type="term" value="C:site of double-strand break"/>
    <property type="evidence" value="ECO:0007669"/>
    <property type="project" value="TreeGrafter"/>
</dbReference>
<dbReference type="SUPFAM" id="SSF49879">
    <property type="entry name" value="SMAD/FHA domain"/>
    <property type="match status" value="1"/>
</dbReference>
<dbReference type="SUPFAM" id="SSF57756">
    <property type="entry name" value="Retrovirus zinc finger-like domains"/>
    <property type="match status" value="1"/>
</dbReference>
<comment type="similarity">
    <text evidence="1">Belongs to the CHFR family.</text>
</comment>
<keyword evidence="6" id="KW-0833">Ubl conjugation pathway</keyword>
<dbReference type="SMART" id="SM00184">
    <property type="entry name" value="RING"/>
    <property type="match status" value="1"/>
</dbReference>
<evidence type="ECO:0000256" key="4">
    <source>
        <dbReference type="ARBA" id="ARBA00022723"/>
    </source>
</evidence>
<proteinExistence type="inferred from homology"/>
<evidence type="ECO:0000313" key="15">
    <source>
        <dbReference type="Proteomes" id="UP001195483"/>
    </source>
</evidence>
<dbReference type="InterPro" id="IPR008984">
    <property type="entry name" value="SMAD_FHA_dom_sf"/>
</dbReference>
<dbReference type="InterPro" id="IPR017907">
    <property type="entry name" value="Znf_RING_CS"/>
</dbReference>
<dbReference type="CDD" id="cd22663">
    <property type="entry name" value="FHA_RNF8"/>
    <property type="match status" value="1"/>
</dbReference>
<evidence type="ECO:0000256" key="3">
    <source>
        <dbReference type="ARBA" id="ARBA00022679"/>
    </source>
</evidence>
<dbReference type="GO" id="GO:0070936">
    <property type="term" value="P:protein K48-linked ubiquitination"/>
    <property type="evidence" value="ECO:0007669"/>
    <property type="project" value="TreeGrafter"/>
</dbReference>
<evidence type="ECO:0000259" key="13">
    <source>
        <dbReference type="PROSITE" id="PS50158"/>
    </source>
</evidence>
<sequence length="588" mass="67349">MSKAITCLLRIGDSIKKNKLIDLSGKEEVTIGRSEDTTVCLMSNMISRCHATLRKYDGSWTIKDNKSLNGIHVNDIKLAPLVEHSLKDGDIVQLGVRTSADKPAEFLFKFHESLKVRRVKPNSIKTPNESEAKRLKLESPEGDVEWIPTQPEVGDDQADGPQGTSHNPYRVPDSTWSPFRMYQDKLHKQQEEADAKLKEYENKLTEMQRLLQDKDCAQEEIIQELAKEKRIREEKSRIVEDLRRKEKELQKEMQEKQERLRQENEELAMKMKLELEQQLKEKEINLLSQLESQRQALIQEKQMVEENLQREMARALEEKDKMLEGELLQQKEHLQKVIENKELKQKLLESQLNETKAEKDKQQEQVLRAREDVLANFSEIMETELQCSICSELFVQATSLNCSHSYCALCINQWMKQKKECPVCRSPVTTVMRSIVLDSYIDKMVEHLSEEMKERRKELVKTRKAEQVRFDEQTRANQSVAPAEPAGRGRGRGGRNRRRGGIRGGGRNFGGTREVGAGPATVIFIEDEDTGSRSSELSSGASSQSSLSSQSSEDNDYVRGEYGAFFGGYGRCFTCGSRGHWANGCPYR</sequence>
<evidence type="ECO:0000256" key="5">
    <source>
        <dbReference type="ARBA" id="ARBA00022771"/>
    </source>
</evidence>
<dbReference type="GO" id="GO:0000151">
    <property type="term" value="C:ubiquitin ligase complex"/>
    <property type="evidence" value="ECO:0007669"/>
    <property type="project" value="TreeGrafter"/>
</dbReference>
<dbReference type="SUPFAM" id="SSF57850">
    <property type="entry name" value="RING/U-box"/>
    <property type="match status" value="1"/>
</dbReference>
<feature type="compositionally biased region" description="Basic residues" evidence="10">
    <location>
        <begin position="489"/>
        <end position="501"/>
    </location>
</feature>
<dbReference type="InterPro" id="IPR000253">
    <property type="entry name" value="FHA_dom"/>
</dbReference>
<dbReference type="InterPro" id="IPR036875">
    <property type="entry name" value="Znf_CCHC_sf"/>
</dbReference>
<feature type="region of interest" description="Disordered" evidence="10">
    <location>
        <begin position="122"/>
        <end position="176"/>
    </location>
</feature>
<keyword evidence="5 8" id="KW-0863">Zinc-finger</keyword>
<feature type="domain" description="RING-type" evidence="12">
    <location>
        <begin position="387"/>
        <end position="425"/>
    </location>
</feature>
<comment type="caution">
    <text evidence="14">The sequence shown here is derived from an EMBL/GenBank/DDBJ whole genome shotgun (WGS) entry which is preliminary data.</text>
</comment>
<feature type="domain" description="CCHC-type" evidence="13">
    <location>
        <begin position="571"/>
        <end position="586"/>
    </location>
</feature>
<dbReference type="Pfam" id="PF13923">
    <property type="entry name" value="zf-C3HC4_2"/>
    <property type="match status" value="1"/>
</dbReference>
<dbReference type="Pfam" id="PF00498">
    <property type="entry name" value="FHA"/>
    <property type="match status" value="1"/>
</dbReference>
<evidence type="ECO:0000256" key="7">
    <source>
        <dbReference type="ARBA" id="ARBA00022833"/>
    </source>
</evidence>
<evidence type="ECO:0000256" key="10">
    <source>
        <dbReference type="SAM" id="MobiDB-lite"/>
    </source>
</evidence>
<dbReference type="Gene3D" id="3.30.40.10">
    <property type="entry name" value="Zinc/RING finger domain, C3HC4 (zinc finger)"/>
    <property type="match status" value="1"/>
</dbReference>
<dbReference type="CDD" id="cd16535">
    <property type="entry name" value="RING-HC_RNF8"/>
    <property type="match status" value="1"/>
</dbReference>
<reference evidence="14" key="2">
    <citation type="journal article" date="2021" name="Genome Biol. Evol.">
        <title>Developing a high-quality reference genome for a parasitic bivalve with doubly uniparental inheritance (Bivalvia: Unionida).</title>
        <authorList>
            <person name="Smith C.H."/>
        </authorList>
    </citation>
    <scope>NUCLEOTIDE SEQUENCE</scope>
    <source>
        <strain evidence="14">CHS0354</strain>
        <tissue evidence="14">Mantle</tissue>
    </source>
</reference>
<dbReference type="EMBL" id="JAEAOA010000513">
    <property type="protein sequence ID" value="KAK3598995.1"/>
    <property type="molecule type" value="Genomic_DNA"/>
</dbReference>
<evidence type="ECO:0000256" key="2">
    <source>
        <dbReference type="ARBA" id="ARBA00017908"/>
    </source>
</evidence>
<keyword evidence="7" id="KW-0862">Zinc</keyword>
<dbReference type="AlphaFoldDB" id="A0AAE0W3L1"/>
<dbReference type="PANTHER" id="PTHR15067">
    <property type="entry name" value="E3 UBIQUITIN-PROTEIN LIGASE RNF8"/>
    <property type="match status" value="1"/>
</dbReference>
<keyword evidence="9" id="KW-0175">Coiled coil</keyword>
<evidence type="ECO:0000259" key="11">
    <source>
        <dbReference type="PROSITE" id="PS50006"/>
    </source>
</evidence>
<gene>
    <name evidence="14" type="ORF">CHS0354_007448</name>
</gene>
<dbReference type="GO" id="GO:0005634">
    <property type="term" value="C:nucleus"/>
    <property type="evidence" value="ECO:0007669"/>
    <property type="project" value="TreeGrafter"/>
</dbReference>
<reference evidence="14" key="1">
    <citation type="journal article" date="2021" name="Genome Biol. Evol.">
        <title>A High-Quality Reference Genome for a Parasitic Bivalve with Doubly Uniparental Inheritance (Bivalvia: Unionida).</title>
        <authorList>
            <person name="Smith C.H."/>
        </authorList>
    </citation>
    <scope>NUCLEOTIDE SEQUENCE</scope>
    <source>
        <strain evidence="14">CHS0354</strain>
    </source>
</reference>